<reference evidence="2 3" key="1">
    <citation type="submission" date="2021-06" db="EMBL/GenBank/DDBJ databases">
        <authorList>
            <person name="Palmer J.M."/>
        </authorList>
    </citation>
    <scope>NUCLEOTIDE SEQUENCE [LARGE SCALE GENOMIC DNA]</scope>
    <source>
        <strain evidence="2 3">MEX-2019</strain>
        <tissue evidence="2">Muscle</tissue>
    </source>
</reference>
<evidence type="ECO:0000313" key="2">
    <source>
        <dbReference type="EMBL" id="KAK5609626.1"/>
    </source>
</evidence>
<dbReference type="Proteomes" id="UP001311232">
    <property type="component" value="Unassembled WGS sequence"/>
</dbReference>
<feature type="region of interest" description="Disordered" evidence="1">
    <location>
        <begin position="62"/>
        <end position="127"/>
    </location>
</feature>
<evidence type="ECO:0000256" key="1">
    <source>
        <dbReference type="SAM" id="MobiDB-lite"/>
    </source>
</evidence>
<comment type="caution">
    <text evidence="2">The sequence shown here is derived from an EMBL/GenBank/DDBJ whole genome shotgun (WGS) entry which is preliminary data.</text>
</comment>
<dbReference type="EMBL" id="JAHHUM010001740">
    <property type="protein sequence ID" value="KAK5609626.1"/>
    <property type="molecule type" value="Genomic_DNA"/>
</dbReference>
<gene>
    <name evidence="2" type="ORF">CRENBAI_002148</name>
</gene>
<organism evidence="2 3">
    <name type="scientific">Crenichthys baileyi</name>
    <name type="common">White River springfish</name>
    <dbReference type="NCBI Taxonomy" id="28760"/>
    <lineage>
        <taxon>Eukaryota</taxon>
        <taxon>Metazoa</taxon>
        <taxon>Chordata</taxon>
        <taxon>Craniata</taxon>
        <taxon>Vertebrata</taxon>
        <taxon>Euteleostomi</taxon>
        <taxon>Actinopterygii</taxon>
        <taxon>Neopterygii</taxon>
        <taxon>Teleostei</taxon>
        <taxon>Neoteleostei</taxon>
        <taxon>Acanthomorphata</taxon>
        <taxon>Ovalentaria</taxon>
        <taxon>Atherinomorphae</taxon>
        <taxon>Cyprinodontiformes</taxon>
        <taxon>Goodeidae</taxon>
        <taxon>Crenichthys</taxon>
    </lineage>
</organism>
<feature type="compositionally biased region" description="Polar residues" evidence="1">
    <location>
        <begin position="175"/>
        <end position="193"/>
    </location>
</feature>
<feature type="region of interest" description="Disordered" evidence="1">
    <location>
        <begin position="143"/>
        <end position="193"/>
    </location>
</feature>
<name>A0AAV9RKX9_9TELE</name>
<evidence type="ECO:0000313" key="3">
    <source>
        <dbReference type="Proteomes" id="UP001311232"/>
    </source>
</evidence>
<accession>A0AAV9RKX9</accession>
<proteinExistence type="predicted"/>
<dbReference type="AlphaFoldDB" id="A0AAV9RKX9"/>
<sequence length="193" mass="20884">MAGSPSFLLTRLPVETCLPSDAYFSTLVALSTISNHPPLQTVTRTNYPGFHPLSLASSFILCPNRSSHGPRDQRPRRTSTPSRGLTEPGVPGPGKQPPGMSGYIPKHPVTDTENHQYTSRQRHQPLAGSVSEAIPPITAAHCPAETGAQQTDRAPKPGAEIQKIQTISKEPKLQPQHQSTPKTTQNPQRLHAT</sequence>
<protein>
    <submittedName>
        <fullName evidence="2">Uncharacterized protein</fullName>
    </submittedName>
</protein>
<keyword evidence="3" id="KW-1185">Reference proteome</keyword>